<evidence type="ECO:0000313" key="2">
    <source>
        <dbReference type="EMBL" id="KAJ8344958.1"/>
    </source>
</evidence>
<evidence type="ECO:0000256" key="1">
    <source>
        <dbReference type="SAM" id="MobiDB-lite"/>
    </source>
</evidence>
<accession>A0A9Q1ETX3</accession>
<proteinExistence type="predicted"/>
<name>A0A9Q1ETX3_SYNKA</name>
<comment type="caution">
    <text evidence="2">The sequence shown here is derived from an EMBL/GenBank/DDBJ whole genome shotgun (WGS) entry which is preliminary data.</text>
</comment>
<dbReference type="AlphaFoldDB" id="A0A9Q1ETX3"/>
<evidence type="ECO:0000313" key="3">
    <source>
        <dbReference type="Proteomes" id="UP001152622"/>
    </source>
</evidence>
<keyword evidence="3" id="KW-1185">Reference proteome</keyword>
<reference evidence="2" key="1">
    <citation type="journal article" date="2023" name="Science">
        <title>Genome structures resolve the early diversification of teleost fishes.</title>
        <authorList>
            <person name="Parey E."/>
            <person name="Louis A."/>
            <person name="Montfort J."/>
            <person name="Bouchez O."/>
            <person name="Roques C."/>
            <person name="Iampietro C."/>
            <person name="Lluch J."/>
            <person name="Castinel A."/>
            <person name="Donnadieu C."/>
            <person name="Desvignes T."/>
            <person name="Floi Bucao C."/>
            <person name="Jouanno E."/>
            <person name="Wen M."/>
            <person name="Mejri S."/>
            <person name="Dirks R."/>
            <person name="Jansen H."/>
            <person name="Henkel C."/>
            <person name="Chen W.J."/>
            <person name="Zahm M."/>
            <person name="Cabau C."/>
            <person name="Klopp C."/>
            <person name="Thompson A.W."/>
            <person name="Robinson-Rechavi M."/>
            <person name="Braasch I."/>
            <person name="Lecointre G."/>
            <person name="Bobe J."/>
            <person name="Postlethwait J.H."/>
            <person name="Berthelot C."/>
            <person name="Roest Crollius H."/>
            <person name="Guiguen Y."/>
        </authorList>
    </citation>
    <scope>NUCLEOTIDE SEQUENCE</scope>
    <source>
        <strain evidence="2">WJC10195</strain>
    </source>
</reference>
<dbReference type="Proteomes" id="UP001152622">
    <property type="component" value="Chromosome 12"/>
</dbReference>
<organism evidence="2 3">
    <name type="scientific">Synaphobranchus kaupii</name>
    <name type="common">Kaup's arrowtooth eel</name>
    <dbReference type="NCBI Taxonomy" id="118154"/>
    <lineage>
        <taxon>Eukaryota</taxon>
        <taxon>Metazoa</taxon>
        <taxon>Chordata</taxon>
        <taxon>Craniata</taxon>
        <taxon>Vertebrata</taxon>
        <taxon>Euteleostomi</taxon>
        <taxon>Actinopterygii</taxon>
        <taxon>Neopterygii</taxon>
        <taxon>Teleostei</taxon>
        <taxon>Anguilliformes</taxon>
        <taxon>Synaphobranchidae</taxon>
        <taxon>Synaphobranchus</taxon>
    </lineage>
</organism>
<dbReference type="EMBL" id="JAINUF010000012">
    <property type="protein sequence ID" value="KAJ8344958.1"/>
    <property type="molecule type" value="Genomic_DNA"/>
</dbReference>
<sequence>MSWVDSKYPVAFGKSKRATHCKAWMKAKRCHGDWNNSDCLETTLYIAMATADGWWWLEEGGWGELLRGETKHCSACNSPLPASRLPVPVTRLVRAAGLLDTGSGQRHGNQTRPLAPARMQLIGQPQERRSLSHQRFIRRPEGMK</sequence>
<gene>
    <name evidence="2" type="ORF">SKAU_G00291510</name>
</gene>
<protein>
    <submittedName>
        <fullName evidence="2">Uncharacterized protein</fullName>
    </submittedName>
</protein>
<feature type="region of interest" description="Disordered" evidence="1">
    <location>
        <begin position="123"/>
        <end position="144"/>
    </location>
</feature>